<dbReference type="EMBL" id="RDQO01000008">
    <property type="protein sequence ID" value="RMX02635.1"/>
    <property type="molecule type" value="Genomic_DNA"/>
</dbReference>
<dbReference type="Proteomes" id="UP000278006">
    <property type="component" value="Unassembled WGS sequence"/>
</dbReference>
<evidence type="ECO:0000256" key="9">
    <source>
        <dbReference type="SAM" id="MobiDB-lite"/>
    </source>
</evidence>
<dbReference type="GO" id="GO:0022857">
    <property type="term" value="F:transmembrane transporter activity"/>
    <property type="evidence" value="ECO:0007669"/>
    <property type="project" value="InterPro"/>
</dbReference>
<dbReference type="InterPro" id="IPR020846">
    <property type="entry name" value="MFS_dom"/>
</dbReference>
<sequence>MSTMASPSSAGAVATPVAPPATSPATPPAAAPQPARLEPLSGAARNWGTLALSAAVFMNVLDSSIANVSLPAIAGDLGVSTNQGTWVITSFAVANAIAVPLTGWLSQRFGQVRLFVASVALFVLASWLCGLAPNMTMLIAFRVLQGFVAGPMIPLSQALLLSSYPRALAGLAMAMWSMTTLVAPVTGPLLGGWITDNMTWPWIFYINVPIGIASALATWAIFKNRETATRKLPIDAIGLSLLVIWVAAMQIMLDIGKEHDWFASPVVVACAAVAVVGFIYFLVWELGEAHPVVDLSLFKVRNFWAGTLAISVGYGLFFGNVVLMPLWLQQYMGYTATSAGMAMAPVGLLAIVLSPMVGKTIQRVDPRWYATFAFLVFALVLWMRSHFSTQVNFGIIMVPTLIQGVGMAFFFIPLITLTMGKLPPERVPAASGLSNFLRITAGAVGTSVATTLWERRATLHHARLVEQLGSGDGVAGQFLHGMQAAGMGAQQALMQMERMVNQQAYMLAANDVFLGSALLFLLLVPLVWLANAPARGTAGADAGAGAH</sequence>
<evidence type="ECO:0000259" key="11">
    <source>
        <dbReference type="PROSITE" id="PS50850"/>
    </source>
</evidence>
<keyword evidence="8 10" id="KW-0472">Membrane</keyword>
<feature type="transmembrane region" description="Helical" evidence="10">
    <location>
        <begin position="112"/>
        <end position="133"/>
    </location>
</feature>
<feature type="transmembrane region" description="Helical" evidence="10">
    <location>
        <begin position="261"/>
        <end position="283"/>
    </location>
</feature>
<evidence type="ECO:0000256" key="4">
    <source>
        <dbReference type="ARBA" id="ARBA00022475"/>
    </source>
</evidence>
<evidence type="ECO:0000313" key="13">
    <source>
        <dbReference type="Proteomes" id="UP000278006"/>
    </source>
</evidence>
<keyword evidence="3" id="KW-0813">Transport</keyword>
<feature type="transmembrane region" description="Helical" evidence="10">
    <location>
        <begin position="393"/>
        <end position="417"/>
    </location>
</feature>
<feature type="transmembrane region" description="Helical" evidence="10">
    <location>
        <begin position="202"/>
        <end position="222"/>
    </location>
</feature>
<name>A0A3M6QI70_9BURK</name>
<dbReference type="FunFam" id="1.20.1720.10:FF:000002">
    <property type="entry name" value="Multidrug resistance protein B"/>
    <property type="match status" value="1"/>
</dbReference>
<feature type="transmembrane region" description="Helical" evidence="10">
    <location>
        <begin position="86"/>
        <end position="105"/>
    </location>
</feature>
<keyword evidence="5" id="KW-0997">Cell inner membrane</keyword>
<dbReference type="Pfam" id="PF07690">
    <property type="entry name" value="MFS_1"/>
    <property type="match status" value="1"/>
</dbReference>
<evidence type="ECO:0000256" key="1">
    <source>
        <dbReference type="ARBA" id="ARBA00004429"/>
    </source>
</evidence>
<keyword evidence="13" id="KW-1185">Reference proteome</keyword>
<evidence type="ECO:0000256" key="2">
    <source>
        <dbReference type="ARBA" id="ARBA00008537"/>
    </source>
</evidence>
<evidence type="ECO:0000256" key="5">
    <source>
        <dbReference type="ARBA" id="ARBA00022519"/>
    </source>
</evidence>
<feature type="compositionally biased region" description="Low complexity" evidence="9">
    <location>
        <begin position="1"/>
        <end position="16"/>
    </location>
</feature>
<feature type="transmembrane region" description="Helical" evidence="10">
    <location>
        <begin position="139"/>
        <end position="161"/>
    </location>
</feature>
<feature type="transmembrane region" description="Helical" evidence="10">
    <location>
        <begin position="303"/>
        <end position="328"/>
    </location>
</feature>
<feature type="transmembrane region" description="Helical" evidence="10">
    <location>
        <begin position="504"/>
        <end position="528"/>
    </location>
</feature>
<evidence type="ECO:0000256" key="8">
    <source>
        <dbReference type="ARBA" id="ARBA00023136"/>
    </source>
</evidence>
<dbReference type="OrthoDB" id="9807274at2"/>
<dbReference type="InterPro" id="IPR004638">
    <property type="entry name" value="EmrB-like"/>
</dbReference>
<feature type="transmembrane region" description="Helical" evidence="10">
    <location>
        <begin position="368"/>
        <end position="387"/>
    </location>
</feature>
<dbReference type="RefSeq" id="WP_122231948.1">
    <property type="nucleotide sequence ID" value="NZ_RDQO01000008.1"/>
</dbReference>
<dbReference type="PANTHER" id="PTHR42718:SF9">
    <property type="entry name" value="MAJOR FACILITATOR SUPERFAMILY MULTIDRUG TRANSPORTER MFSC"/>
    <property type="match status" value="1"/>
</dbReference>
<dbReference type="PROSITE" id="PS50850">
    <property type="entry name" value="MFS"/>
    <property type="match status" value="1"/>
</dbReference>
<dbReference type="NCBIfam" id="TIGR00711">
    <property type="entry name" value="efflux_EmrB"/>
    <property type="match status" value="1"/>
</dbReference>
<proteinExistence type="inferred from homology"/>
<evidence type="ECO:0000256" key="10">
    <source>
        <dbReference type="SAM" id="Phobius"/>
    </source>
</evidence>
<evidence type="ECO:0000256" key="3">
    <source>
        <dbReference type="ARBA" id="ARBA00022448"/>
    </source>
</evidence>
<comment type="similarity">
    <text evidence="2">Belongs to the major facilitator superfamily. EmrB family.</text>
</comment>
<dbReference type="Gene3D" id="1.20.1250.20">
    <property type="entry name" value="MFS general substrate transporter like domains"/>
    <property type="match status" value="1"/>
</dbReference>
<dbReference type="GO" id="GO:1990961">
    <property type="term" value="P:xenobiotic detoxification by transmembrane export across the plasma membrane"/>
    <property type="evidence" value="ECO:0007669"/>
    <property type="project" value="UniProtKB-ARBA"/>
</dbReference>
<evidence type="ECO:0000256" key="7">
    <source>
        <dbReference type="ARBA" id="ARBA00022989"/>
    </source>
</evidence>
<feature type="transmembrane region" description="Helical" evidence="10">
    <location>
        <begin position="168"/>
        <end position="190"/>
    </location>
</feature>
<reference evidence="12 13" key="1">
    <citation type="submission" date="2018-10" db="EMBL/GenBank/DDBJ databases">
        <title>Draft genome of Cortibacter populi DSM10536.</title>
        <authorList>
            <person name="Bernier A.-M."/>
            <person name="Bernard K."/>
        </authorList>
    </citation>
    <scope>NUCLEOTIDE SEQUENCE [LARGE SCALE GENOMIC DNA]</scope>
    <source>
        <strain evidence="12 13">DSM 105136</strain>
    </source>
</reference>
<dbReference type="CDD" id="cd17503">
    <property type="entry name" value="MFS_LmrB_MDR_like"/>
    <property type="match status" value="1"/>
</dbReference>
<dbReference type="PANTHER" id="PTHR42718">
    <property type="entry name" value="MAJOR FACILITATOR SUPERFAMILY MULTIDRUG TRANSPORTER MFSC"/>
    <property type="match status" value="1"/>
</dbReference>
<keyword evidence="7 10" id="KW-1133">Transmembrane helix</keyword>
<dbReference type="Gene3D" id="1.20.1720.10">
    <property type="entry name" value="Multidrug resistance protein D"/>
    <property type="match status" value="1"/>
</dbReference>
<feature type="transmembrane region" description="Helical" evidence="10">
    <location>
        <begin position="334"/>
        <end position="356"/>
    </location>
</feature>
<dbReference type="GO" id="GO:0005886">
    <property type="term" value="C:plasma membrane"/>
    <property type="evidence" value="ECO:0007669"/>
    <property type="project" value="UniProtKB-SubCell"/>
</dbReference>
<evidence type="ECO:0000313" key="12">
    <source>
        <dbReference type="EMBL" id="RMX02635.1"/>
    </source>
</evidence>
<dbReference type="AlphaFoldDB" id="A0A3M6QI70"/>
<feature type="domain" description="Major facilitator superfamily (MFS) profile" evidence="11">
    <location>
        <begin position="48"/>
        <end position="535"/>
    </location>
</feature>
<dbReference type="SUPFAM" id="SSF103473">
    <property type="entry name" value="MFS general substrate transporter"/>
    <property type="match status" value="1"/>
</dbReference>
<feature type="transmembrane region" description="Helical" evidence="10">
    <location>
        <begin position="234"/>
        <end position="255"/>
    </location>
</feature>
<dbReference type="InterPro" id="IPR011701">
    <property type="entry name" value="MFS"/>
</dbReference>
<dbReference type="InterPro" id="IPR036259">
    <property type="entry name" value="MFS_trans_sf"/>
</dbReference>
<evidence type="ECO:0000256" key="6">
    <source>
        <dbReference type="ARBA" id="ARBA00022692"/>
    </source>
</evidence>
<feature type="compositionally biased region" description="Pro residues" evidence="9">
    <location>
        <begin position="17"/>
        <end position="31"/>
    </location>
</feature>
<protein>
    <submittedName>
        <fullName evidence="12">DHA2 family efflux MFS transporter permease subunit</fullName>
    </submittedName>
</protein>
<comment type="subcellular location">
    <subcellularLocation>
        <location evidence="1">Cell inner membrane</location>
        <topology evidence="1">Multi-pass membrane protein</topology>
    </subcellularLocation>
</comment>
<feature type="region of interest" description="Disordered" evidence="9">
    <location>
        <begin position="1"/>
        <end position="35"/>
    </location>
</feature>
<organism evidence="12 13">
    <name type="scientific">Corticibacter populi</name>
    <dbReference type="NCBI Taxonomy" id="1550736"/>
    <lineage>
        <taxon>Bacteria</taxon>
        <taxon>Pseudomonadati</taxon>
        <taxon>Pseudomonadota</taxon>
        <taxon>Betaproteobacteria</taxon>
        <taxon>Burkholderiales</taxon>
        <taxon>Comamonadaceae</taxon>
        <taxon>Corticibacter</taxon>
    </lineage>
</organism>
<accession>A0A3M6QI70</accession>
<gene>
    <name evidence="12" type="ORF">D8I35_18510</name>
</gene>
<keyword evidence="6 10" id="KW-0812">Transmembrane</keyword>
<keyword evidence="4" id="KW-1003">Cell membrane</keyword>
<dbReference type="GO" id="GO:0015721">
    <property type="term" value="P:bile acid and bile salt transport"/>
    <property type="evidence" value="ECO:0007669"/>
    <property type="project" value="UniProtKB-ARBA"/>
</dbReference>
<comment type="caution">
    <text evidence="12">The sequence shown here is derived from an EMBL/GenBank/DDBJ whole genome shotgun (WGS) entry which is preliminary data.</text>
</comment>